<proteinExistence type="predicted"/>
<protein>
    <submittedName>
        <fullName evidence="1">Uncharacterized protein</fullName>
    </submittedName>
</protein>
<dbReference type="EMBL" id="LJIJ01000247">
    <property type="protein sequence ID" value="ODM99905.1"/>
    <property type="molecule type" value="Genomic_DNA"/>
</dbReference>
<reference evidence="1 2" key="1">
    <citation type="journal article" date="2016" name="Genome Biol. Evol.">
        <title>Gene Family Evolution Reflects Adaptation to Soil Environmental Stressors in the Genome of the Collembolan Orchesella cincta.</title>
        <authorList>
            <person name="Faddeeva-Vakhrusheva A."/>
            <person name="Derks M.F."/>
            <person name="Anvar S.Y."/>
            <person name="Agamennone V."/>
            <person name="Suring W."/>
            <person name="Smit S."/>
            <person name="van Straalen N.M."/>
            <person name="Roelofs D."/>
        </authorList>
    </citation>
    <scope>NUCLEOTIDE SEQUENCE [LARGE SCALE GENOMIC DNA]</scope>
    <source>
        <tissue evidence="1">Mixed pool</tissue>
    </source>
</reference>
<gene>
    <name evidence="1" type="ORF">Ocin01_06764</name>
</gene>
<accession>A0A1D2N4N8</accession>
<keyword evidence="2" id="KW-1185">Reference proteome</keyword>
<dbReference type="AlphaFoldDB" id="A0A1D2N4N8"/>
<name>A0A1D2N4N8_ORCCI</name>
<organism evidence="1 2">
    <name type="scientific">Orchesella cincta</name>
    <name type="common">Springtail</name>
    <name type="synonym">Podura cincta</name>
    <dbReference type="NCBI Taxonomy" id="48709"/>
    <lineage>
        <taxon>Eukaryota</taxon>
        <taxon>Metazoa</taxon>
        <taxon>Ecdysozoa</taxon>
        <taxon>Arthropoda</taxon>
        <taxon>Hexapoda</taxon>
        <taxon>Collembola</taxon>
        <taxon>Entomobryomorpha</taxon>
        <taxon>Entomobryoidea</taxon>
        <taxon>Orchesellidae</taxon>
        <taxon>Orchesellinae</taxon>
        <taxon>Orchesella</taxon>
    </lineage>
</organism>
<comment type="caution">
    <text evidence="1">The sequence shown here is derived from an EMBL/GenBank/DDBJ whole genome shotgun (WGS) entry which is preliminary data.</text>
</comment>
<evidence type="ECO:0000313" key="2">
    <source>
        <dbReference type="Proteomes" id="UP000094527"/>
    </source>
</evidence>
<dbReference type="Proteomes" id="UP000094527">
    <property type="component" value="Unassembled WGS sequence"/>
</dbReference>
<evidence type="ECO:0000313" key="1">
    <source>
        <dbReference type="EMBL" id="ODM99905.1"/>
    </source>
</evidence>
<sequence>MALHNREIKQQLEVVLRDTKILCELEPFVKKWSLDEMMPAFDINKESTDGGKESLSEIFENFKVQSISEKPAREELFREVKGKLAISKSSDDRKSELFPFRKSEEISLEDAYDQELEQTMAALEEIEQAPAVTQNDMEDYVRGLGGKPDGPDLHQTNMREWKNIFLEQWLHLNRLGEEQKTLRQNMNTRKINELPCVKPKSAFQTDLIRSPVKNADLLACTSPKANLDSHFVATKGNKNISTVVPVPPKRASISESQSSSFTLKPKAVKKFSSLLATQQEVGNSRVASTTIPKHKKYPKAAVLSKDDSNNGHDCKWKQHHGQVKRQMNRTVDVDVTDSQGNAAAKRNAMLAQGVKAGYDKIPSQASSVPFVKPAHVSKFTSTLSRIR</sequence>